<dbReference type="RefSeq" id="WP_285741292.1">
    <property type="nucleotide sequence ID" value="NZ_CP127162.1"/>
</dbReference>
<evidence type="ECO:0000313" key="1">
    <source>
        <dbReference type="EMBL" id="WIV17178.1"/>
    </source>
</evidence>
<sequence length="161" mass="18677">MKNILILFVMCFVLTGCFSKQIEKQPVHVDGVEEVLPLDEKNVSLDKVIEALKKEGMGLSIVEEQHFILNSVKSSNFSINESDENEEGAYPETISIYIYDSEQARKEGLDDFNIQKERYNMQIPSIYEQKNVLLLYWHHENLNNSHNAKYSKQMETAMNKL</sequence>
<organism evidence="1 2">
    <name type="scientific">Paenibacillus polygoni</name>
    <dbReference type="NCBI Taxonomy" id="3050112"/>
    <lineage>
        <taxon>Bacteria</taxon>
        <taxon>Bacillati</taxon>
        <taxon>Bacillota</taxon>
        <taxon>Bacilli</taxon>
        <taxon>Bacillales</taxon>
        <taxon>Paenibacillaceae</taxon>
        <taxon>Paenibacillus</taxon>
    </lineage>
</organism>
<dbReference type="EMBL" id="CP127162">
    <property type="protein sequence ID" value="WIV17178.1"/>
    <property type="molecule type" value="Genomic_DNA"/>
</dbReference>
<dbReference type="Proteomes" id="UP001236415">
    <property type="component" value="Chromosome"/>
</dbReference>
<protein>
    <recommendedName>
        <fullName evidence="3">Lipoprotein</fullName>
    </recommendedName>
</protein>
<proteinExistence type="predicted"/>
<evidence type="ECO:0000313" key="2">
    <source>
        <dbReference type="Proteomes" id="UP001236415"/>
    </source>
</evidence>
<name>A0ABY8WX77_9BACL</name>
<accession>A0ABY8WX77</accession>
<reference evidence="1 2" key="1">
    <citation type="submission" date="2023-06" db="EMBL/GenBank/DDBJ databases">
        <title>Paenibacillus polygonum sp. nov., an endophytic bacterium, isolated from Polygonum lapathifolium L. in Nanji Wetland National Nature Reserve, South of Poyang Lake, Jiangxi Province, China.</title>
        <authorList>
            <person name="Yu Z."/>
        </authorList>
    </citation>
    <scope>NUCLEOTIDE SEQUENCE [LARGE SCALE GENOMIC DNA]</scope>
    <source>
        <strain evidence="1 2">C31</strain>
    </source>
</reference>
<evidence type="ECO:0008006" key="3">
    <source>
        <dbReference type="Google" id="ProtNLM"/>
    </source>
</evidence>
<keyword evidence="2" id="KW-1185">Reference proteome</keyword>
<gene>
    <name evidence="1" type="ORF">QPK24_12000</name>
</gene>
<dbReference type="PROSITE" id="PS51257">
    <property type="entry name" value="PROKAR_LIPOPROTEIN"/>
    <property type="match status" value="1"/>
</dbReference>